<dbReference type="GO" id="GO:0003700">
    <property type="term" value="F:DNA-binding transcription factor activity"/>
    <property type="evidence" value="ECO:0007669"/>
    <property type="project" value="InterPro"/>
</dbReference>
<organism evidence="5 6">
    <name type="scientific">Sporolactobacillus shoreae</name>
    <dbReference type="NCBI Taxonomy" id="1465501"/>
    <lineage>
        <taxon>Bacteria</taxon>
        <taxon>Bacillati</taxon>
        <taxon>Bacillota</taxon>
        <taxon>Bacilli</taxon>
        <taxon>Bacillales</taxon>
        <taxon>Sporolactobacillaceae</taxon>
        <taxon>Sporolactobacillus</taxon>
    </lineage>
</organism>
<dbReference type="PANTHER" id="PTHR43537">
    <property type="entry name" value="TRANSCRIPTIONAL REGULATOR, GNTR FAMILY"/>
    <property type="match status" value="1"/>
</dbReference>
<comment type="caution">
    <text evidence="5">The sequence shown here is derived from an EMBL/GenBank/DDBJ whole genome shotgun (WGS) entry which is preliminary data.</text>
</comment>
<evidence type="ECO:0000259" key="4">
    <source>
        <dbReference type="PROSITE" id="PS50949"/>
    </source>
</evidence>
<keyword evidence="3" id="KW-0804">Transcription</keyword>
<evidence type="ECO:0000256" key="2">
    <source>
        <dbReference type="ARBA" id="ARBA00023125"/>
    </source>
</evidence>
<evidence type="ECO:0000256" key="3">
    <source>
        <dbReference type="ARBA" id="ARBA00023163"/>
    </source>
</evidence>
<dbReference type="SMART" id="SM00895">
    <property type="entry name" value="FCD"/>
    <property type="match status" value="1"/>
</dbReference>
<dbReference type="Pfam" id="PF07729">
    <property type="entry name" value="FCD"/>
    <property type="match status" value="1"/>
</dbReference>
<gene>
    <name evidence="5" type="ORF">E4665_02790</name>
</gene>
<dbReference type="Gene3D" id="1.20.120.530">
    <property type="entry name" value="GntR ligand-binding domain-like"/>
    <property type="match status" value="1"/>
</dbReference>
<dbReference type="Proteomes" id="UP000298347">
    <property type="component" value="Unassembled WGS sequence"/>
</dbReference>
<dbReference type="Pfam" id="PF00392">
    <property type="entry name" value="GntR"/>
    <property type="match status" value="1"/>
</dbReference>
<dbReference type="InterPro" id="IPR000524">
    <property type="entry name" value="Tscrpt_reg_HTH_GntR"/>
</dbReference>
<dbReference type="PROSITE" id="PS50949">
    <property type="entry name" value="HTH_GNTR"/>
    <property type="match status" value="1"/>
</dbReference>
<dbReference type="InterPro" id="IPR036390">
    <property type="entry name" value="WH_DNA-bd_sf"/>
</dbReference>
<dbReference type="SMART" id="SM00345">
    <property type="entry name" value="HTH_GNTR"/>
    <property type="match status" value="1"/>
</dbReference>
<dbReference type="AlphaFoldDB" id="A0A4Z0GUB1"/>
<sequence>MTKQIKVESIHEKVYQRLREEITSSELAPGEKITIRQVADMYGVSVMPVREALRQLHTEGLVNYERTGVTVKALSAHEIQQIIEIRKRLELLAMEWALPNLKKEDIKKSEEMLEAMDQRTDDDNDWRLLNKEFHLTLYSYCGSQQLEQIIENLWVSIEPYMRIYTSTVSSLEFAQEQHHEMLHSIKHKNLDEFEKLLNNHLNHTAKVILDNF</sequence>
<dbReference type="OrthoDB" id="574518at2"/>
<name>A0A4Z0GUB1_9BACL</name>
<feature type="domain" description="HTH gntR-type" evidence="4">
    <location>
        <begin position="8"/>
        <end position="74"/>
    </location>
</feature>
<evidence type="ECO:0000256" key="1">
    <source>
        <dbReference type="ARBA" id="ARBA00023015"/>
    </source>
</evidence>
<dbReference type="InterPro" id="IPR008920">
    <property type="entry name" value="TF_FadR/GntR_C"/>
</dbReference>
<proteinExistence type="predicted"/>
<keyword evidence="2" id="KW-0238">DNA-binding</keyword>
<dbReference type="InterPro" id="IPR036388">
    <property type="entry name" value="WH-like_DNA-bd_sf"/>
</dbReference>
<dbReference type="EMBL" id="SRJD01000002">
    <property type="protein sequence ID" value="TGA99892.1"/>
    <property type="molecule type" value="Genomic_DNA"/>
</dbReference>
<dbReference type="SUPFAM" id="SSF46785">
    <property type="entry name" value="Winged helix' DNA-binding domain"/>
    <property type="match status" value="1"/>
</dbReference>
<evidence type="ECO:0000313" key="6">
    <source>
        <dbReference type="Proteomes" id="UP000298347"/>
    </source>
</evidence>
<dbReference type="CDD" id="cd07377">
    <property type="entry name" value="WHTH_GntR"/>
    <property type="match status" value="1"/>
</dbReference>
<dbReference type="InterPro" id="IPR011711">
    <property type="entry name" value="GntR_C"/>
</dbReference>
<protein>
    <submittedName>
        <fullName evidence="5">GntR family transcriptional regulator</fullName>
    </submittedName>
</protein>
<keyword evidence="1" id="KW-0805">Transcription regulation</keyword>
<evidence type="ECO:0000313" key="5">
    <source>
        <dbReference type="EMBL" id="TGA99892.1"/>
    </source>
</evidence>
<dbReference type="Gene3D" id="1.10.10.10">
    <property type="entry name" value="Winged helix-like DNA-binding domain superfamily/Winged helix DNA-binding domain"/>
    <property type="match status" value="1"/>
</dbReference>
<dbReference type="RefSeq" id="WP_135347287.1">
    <property type="nucleotide sequence ID" value="NZ_SRJD01000002.1"/>
</dbReference>
<dbReference type="PANTHER" id="PTHR43537:SF5">
    <property type="entry name" value="UXU OPERON TRANSCRIPTIONAL REGULATOR"/>
    <property type="match status" value="1"/>
</dbReference>
<dbReference type="GO" id="GO:0003677">
    <property type="term" value="F:DNA binding"/>
    <property type="evidence" value="ECO:0007669"/>
    <property type="project" value="UniProtKB-KW"/>
</dbReference>
<reference evidence="5 6" key="1">
    <citation type="journal article" date="2015" name="Int. J. Syst. Evol. Microbiol.">
        <title>Sporolactobacillus shoreae sp. nov. and Sporolactobacillus spathodeae sp. nov., two spore-forming lactic acid bacteria isolated from tree barks in Thailand.</title>
        <authorList>
            <person name="Thamacharoensuk T."/>
            <person name="Kitahara M."/>
            <person name="Ohkuma M."/>
            <person name="Thongchul N."/>
            <person name="Tanasupawat S."/>
        </authorList>
    </citation>
    <scope>NUCLEOTIDE SEQUENCE [LARGE SCALE GENOMIC DNA]</scope>
    <source>
        <strain evidence="5 6">BK92</strain>
    </source>
</reference>
<accession>A0A4Z0GUB1</accession>
<keyword evidence="6" id="KW-1185">Reference proteome</keyword>
<dbReference type="SUPFAM" id="SSF48008">
    <property type="entry name" value="GntR ligand-binding domain-like"/>
    <property type="match status" value="1"/>
</dbReference>